<reference evidence="1 2" key="1">
    <citation type="submission" date="2019-05" db="EMBL/GenBank/DDBJ databases">
        <title>Another draft genome of Portunus trituberculatus and its Hox gene families provides insights of decapod evolution.</title>
        <authorList>
            <person name="Jeong J.-H."/>
            <person name="Song I."/>
            <person name="Kim S."/>
            <person name="Choi T."/>
            <person name="Kim D."/>
            <person name="Ryu S."/>
            <person name="Kim W."/>
        </authorList>
    </citation>
    <scope>NUCLEOTIDE SEQUENCE [LARGE SCALE GENOMIC DNA]</scope>
    <source>
        <tissue evidence="1">Muscle</tissue>
    </source>
</reference>
<evidence type="ECO:0000313" key="2">
    <source>
        <dbReference type="Proteomes" id="UP000324222"/>
    </source>
</evidence>
<accession>A0A5B7GWH3</accession>
<dbReference type="SUPFAM" id="SSF48726">
    <property type="entry name" value="Immunoglobulin"/>
    <property type="match status" value="1"/>
</dbReference>
<dbReference type="Proteomes" id="UP000324222">
    <property type="component" value="Unassembled WGS sequence"/>
</dbReference>
<dbReference type="PANTHER" id="PTHR23278:SF19">
    <property type="entry name" value="OBSCURIN"/>
    <property type="match status" value="1"/>
</dbReference>
<keyword evidence="2" id="KW-1185">Reference proteome</keyword>
<dbReference type="InterPro" id="IPR036179">
    <property type="entry name" value="Ig-like_dom_sf"/>
</dbReference>
<evidence type="ECO:0008006" key="3">
    <source>
        <dbReference type="Google" id="ProtNLM"/>
    </source>
</evidence>
<sequence>MSVSLQGEELNHNVSAGLIQSNQSLVLQQVTRRSSGQYTCSATNLHGIGSSNAVQLSVKCEYFFLFICKRGGLAKGNKNIKKKRPTQLSVSLKSRYN</sequence>
<evidence type="ECO:0000313" key="1">
    <source>
        <dbReference type="EMBL" id="MPC64340.1"/>
    </source>
</evidence>
<dbReference type="AlphaFoldDB" id="A0A5B7GWH3"/>
<dbReference type="EMBL" id="VSRR010021945">
    <property type="protein sequence ID" value="MPC64340.1"/>
    <property type="molecule type" value="Genomic_DNA"/>
</dbReference>
<dbReference type="OrthoDB" id="8825892at2759"/>
<comment type="caution">
    <text evidence="1">The sequence shown here is derived from an EMBL/GenBank/DDBJ whole genome shotgun (WGS) entry which is preliminary data.</text>
</comment>
<dbReference type="Gene3D" id="2.60.40.10">
    <property type="entry name" value="Immunoglobulins"/>
    <property type="match status" value="1"/>
</dbReference>
<dbReference type="PANTHER" id="PTHR23278">
    <property type="entry name" value="SIDESTEP PROTEIN"/>
    <property type="match status" value="1"/>
</dbReference>
<protein>
    <recommendedName>
        <fullName evidence="3">Ig-like domain-containing protein</fullName>
    </recommendedName>
</protein>
<gene>
    <name evidence="1" type="ORF">E2C01_058453</name>
</gene>
<proteinExistence type="predicted"/>
<organism evidence="1 2">
    <name type="scientific">Portunus trituberculatus</name>
    <name type="common">Swimming crab</name>
    <name type="synonym">Neptunus trituberculatus</name>
    <dbReference type="NCBI Taxonomy" id="210409"/>
    <lineage>
        <taxon>Eukaryota</taxon>
        <taxon>Metazoa</taxon>
        <taxon>Ecdysozoa</taxon>
        <taxon>Arthropoda</taxon>
        <taxon>Crustacea</taxon>
        <taxon>Multicrustacea</taxon>
        <taxon>Malacostraca</taxon>
        <taxon>Eumalacostraca</taxon>
        <taxon>Eucarida</taxon>
        <taxon>Decapoda</taxon>
        <taxon>Pleocyemata</taxon>
        <taxon>Brachyura</taxon>
        <taxon>Eubrachyura</taxon>
        <taxon>Portunoidea</taxon>
        <taxon>Portunidae</taxon>
        <taxon>Portuninae</taxon>
        <taxon>Portunus</taxon>
    </lineage>
</organism>
<dbReference type="InterPro" id="IPR013783">
    <property type="entry name" value="Ig-like_fold"/>
</dbReference>
<name>A0A5B7GWH3_PORTR</name>